<dbReference type="EMBL" id="SPHZ02000001">
    <property type="protein sequence ID" value="KAF0932414.1"/>
    <property type="molecule type" value="Genomic_DNA"/>
</dbReference>
<comment type="caution">
    <text evidence="2">The sequence shown here is derived from an EMBL/GenBank/DDBJ whole genome shotgun (WGS) entry which is preliminary data.</text>
</comment>
<evidence type="ECO:0000313" key="4">
    <source>
        <dbReference type="Proteomes" id="UP000479710"/>
    </source>
</evidence>
<gene>
    <name evidence="3" type="ORF">E2562_010329</name>
    <name evidence="2" type="ORF">E2562_029896</name>
</gene>
<name>A0A6G1CUN7_9ORYZ</name>
<reference evidence="2 4" key="1">
    <citation type="submission" date="2019-11" db="EMBL/GenBank/DDBJ databases">
        <title>Whole genome sequence of Oryza granulata.</title>
        <authorList>
            <person name="Li W."/>
        </authorList>
    </citation>
    <scope>NUCLEOTIDE SEQUENCE [LARGE SCALE GENOMIC DNA]</scope>
    <source>
        <strain evidence="4">cv. Menghai</strain>
        <tissue evidence="2">Leaf</tissue>
    </source>
</reference>
<protein>
    <submittedName>
        <fullName evidence="2">Uncharacterized protein</fullName>
    </submittedName>
</protein>
<organism evidence="2 4">
    <name type="scientific">Oryza meyeriana var. granulata</name>
    <dbReference type="NCBI Taxonomy" id="110450"/>
    <lineage>
        <taxon>Eukaryota</taxon>
        <taxon>Viridiplantae</taxon>
        <taxon>Streptophyta</taxon>
        <taxon>Embryophyta</taxon>
        <taxon>Tracheophyta</taxon>
        <taxon>Spermatophyta</taxon>
        <taxon>Magnoliopsida</taxon>
        <taxon>Liliopsida</taxon>
        <taxon>Poales</taxon>
        <taxon>Poaceae</taxon>
        <taxon>BOP clade</taxon>
        <taxon>Oryzoideae</taxon>
        <taxon>Oryzeae</taxon>
        <taxon>Oryzinae</taxon>
        <taxon>Oryza</taxon>
        <taxon>Oryza meyeriana</taxon>
    </lineage>
</organism>
<accession>A0A6G1CUN7</accession>
<sequence length="104" mass="10966">MEACPPTTCLALHRAPLCCHGLRATGGHASSQIWPRHPLASAVADAHRVTARLTLPPPFLLTTPRACSGDGEEDEGRRGAAARVSISDRPDFLDGCNSVSKDPV</sequence>
<feature type="region of interest" description="Disordered" evidence="1">
    <location>
        <begin position="64"/>
        <end position="104"/>
    </location>
</feature>
<proteinExistence type="predicted"/>
<dbReference type="EMBL" id="SPHZ02000008">
    <property type="protein sequence ID" value="KAF0903791.1"/>
    <property type="molecule type" value="Genomic_DNA"/>
</dbReference>
<keyword evidence="4" id="KW-1185">Reference proteome</keyword>
<dbReference type="AlphaFoldDB" id="A0A6G1CUN7"/>
<dbReference type="Proteomes" id="UP000479710">
    <property type="component" value="Unassembled WGS sequence"/>
</dbReference>
<evidence type="ECO:0000256" key="1">
    <source>
        <dbReference type="SAM" id="MobiDB-lite"/>
    </source>
</evidence>
<evidence type="ECO:0000313" key="3">
    <source>
        <dbReference type="EMBL" id="KAF0932414.1"/>
    </source>
</evidence>
<evidence type="ECO:0000313" key="2">
    <source>
        <dbReference type="EMBL" id="KAF0903791.1"/>
    </source>
</evidence>